<evidence type="ECO:0000256" key="5">
    <source>
        <dbReference type="ARBA" id="ARBA00022833"/>
    </source>
</evidence>
<dbReference type="PANTHER" id="PTHR11040">
    <property type="entry name" value="ZINC/IRON TRANSPORTER"/>
    <property type="match status" value="1"/>
</dbReference>
<evidence type="ECO:0000256" key="2">
    <source>
        <dbReference type="ARBA" id="ARBA00006939"/>
    </source>
</evidence>
<keyword evidence="3" id="KW-1003">Cell membrane</keyword>
<keyword evidence="4 8" id="KW-0812">Transmembrane</keyword>
<feature type="transmembrane region" description="Helical" evidence="8">
    <location>
        <begin position="45"/>
        <end position="64"/>
    </location>
</feature>
<keyword evidence="5" id="KW-0862">Zinc</keyword>
<name>A0A6I1EJW0_9BURK</name>
<evidence type="ECO:0000256" key="3">
    <source>
        <dbReference type="ARBA" id="ARBA00022475"/>
    </source>
</evidence>
<feature type="transmembrane region" description="Helical" evidence="8">
    <location>
        <begin position="188"/>
        <end position="210"/>
    </location>
</feature>
<proteinExistence type="inferred from homology"/>
<keyword evidence="6 8" id="KW-1133">Transmembrane helix</keyword>
<evidence type="ECO:0000256" key="6">
    <source>
        <dbReference type="ARBA" id="ARBA00022989"/>
    </source>
</evidence>
<dbReference type="InterPro" id="IPR003689">
    <property type="entry name" value="ZIP"/>
</dbReference>
<dbReference type="AlphaFoldDB" id="A0A6I1EJW0"/>
<feature type="transmembrane region" description="Helical" evidence="8">
    <location>
        <begin position="216"/>
        <end position="233"/>
    </location>
</feature>
<feature type="transmembrane region" description="Helical" evidence="8">
    <location>
        <begin position="12"/>
        <end position="33"/>
    </location>
</feature>
<gene>
    <name evidence="9" type="ORF">GBM95_06245</name>
</gene>
<reference evidence="9 10" key="1">
    <citation type="submission" date="2019-10" db="EMBL/GenBank/DDBJ databases">
        <title>Genome diversity of Sutterella seckii.</title>
        <authorList>
            <person name="Chaplin A.V."/>
            <person name="Sokolova S.R."/>
            <person name="Mosin K.A."/>
            <person name="Ivanova E.L."/>
            <person name="Kochetkova T.O."/>
            <person name="Goltsov A.Y."/>
            <person name="Trofimov D.Y."/>
            <person name="Efimov B.A."/>
        </authorList>
    </citation>
    <scope>NUCLEOTIDE SEQUENCE [LARGE SCALE GENOMIC DNA]</scope>
    <source>
        <strain evidence="9 10">ASD393</strain>
    </source>
</reference>
<evidence type="ECO:0000313" key="10">
    <source>
        <dbReference type="Proteomes" id="UP000430564"/>
    </source>
</evidence>
<organism evidence="9 10">
    <name type="scientific">Sutterella seckii</name>
    <dbReference type="NCBI Taxonomy" id="1944635"/>
    <lineage>
        <taxon>Bacteria</taxon>
        <taxon>Pseudomonadati</taxon>
        <taxon>Pseudomonadota</taxon>
        <taxon>Betaproteobacteria</taxon>
        <taxon>Burkholderiales</taxon>
        <taxon>Sutterellaceae</taxon>
        <taxon>Sutterella</taxon>
    </lineage>
</organism>
<comment type="caution">
    <text evidence="9">The sequence shown here is derived from an EMBL/GenBank/DDBJ whole genome shotgun (WGS) entry which is preliminary data.</text>
</comment>
<evidence type="ECO:0000256" key="8">
    <source>
        <dbReference type="SAM" id="Phobius"/>
    </source>
</evidence>
<dbReference type="EMBL" id="WEHX01000033">
    <property type="protein sequence ID" value="KAB7660256.1"/>
    <property type="molecule type" value="Genomic_DNA"/>
</dbReference>
<dbReference type="RefSeq" id="WP_152158311.1">
    <property type="nucleotide sequence ID" value="NZ_WEHX01000033.1"/>
</dbReference>
<feature type="transmembrane region" description="Helical" evidence="8">
    <location>
        <begin position="245"/>
        <end position="263"/>
    </location>
</feature>
<accession>A0A6I1EJW0</accession>
<sequence length="268" mass="27821">MDPLLLKALEWTALCTGFTFLCTTVGAAVVFFFRPEKDTALAETLSLGFAAGIMIAASVWSLIIPGLEMAEKNGSIPWLTASVGVIAGAVFLKFLDMAMPHLHPGSTTPEGPKSKLHRAQLLFLAITLHNIPEGGSVGLTSGLAAMSGDPLALSSAFALALGIGIQNIPEGAAVSLPLLGQGVPRMKAFLFGVLSGLVEPVFGLVVVAAISFFLPVMPFMLTFAAGAMLYVVVEELIPAAHLSKHSDIGTMALIAGFVIMMALDTSLG</sequence>
<dbReference type="GO" id="GO:0005886">
    <property type="term" value="C:plasma membrane"/>
    <property type="evidence" value="ECO:0007669"/>
    <property type="project" value="UniProtKB-SubCell"/>
</dbReference>
<comment type="similarity">
    <text evidence="2">Belongs to the ZIP transporter (TC 2.A.5) family.</text>
</comment>
<keyword evidence="7 8" id="KW-0472">Membrane</keyword>
<dbReference type="PANTHER" id="PTHR11040:SF211">
    <property type="entry name" value="ZINC TRANSPORTER ZIP11"/>
    <property type="match status" value="1"/>
</dbReference>
<dbReference type="OrthoDB" id="9787346at2"/>
<evidence type="ECO:0000256" key="4">
    <source>
        <dbReference type="ARBA" id="ARBA00022692"/>
    </source>
</evidence>
<feature type="transmembrane region" description="Helical" evidence="8">
    <location>
        <begin position="76"/>
        <end position="95"/>
    </location>
</feature>
<evidence type="ECO:0000256" key="7">
    <source>
        <dbReference type="ARBA" id="ARBA00023136"/>
    </source>
</evidence>
<dbReference type="GO" id="GO:0005385">
    <property type="term" value="F:zinc ion transmembrane transporter activity"/>
    <property type="evidence" value="ECO:0007669"/>
    <property type="project" value="TreeGrafter"/>
</dbReference>
<evidence type="ECO:0000256" key="1">
    <source>
        <dbReference type="ARBA" id="ARBA00004651"/>
    </source>
</evidence>
<evidence type="ECO:0000313" key="9">
    <source>
        <dbReference type="EMBL" id="KAB7660256.1"/>
    </source>
</evidence>
<protein>
    <submittedName>
        <fullName evidence="9">ZIP family metal transporter</fullName>
    </submittedName>
</protein>
<dbReference type="Pfam" id="PF02535">
    <property type="entry name" value="Zip"/>
    <property type="match status" value="1"/>
</dbReference>
<dbReference type="Proteomes" id="UP000430564">
    <property type="component" value="Unassembled WGS sequence"/>
</dbReference>
<comment type="subcellular location">
    <subcellularLocation>
        <location evidence="1">Cell membrane</location>
        <topology evidence="1">Multi-pass membrane protein</topology>
    </subcellularLocation>
</comment>